<protein>
    <submittedName>
        <fullName evidence="3">9267_t:CDS:1</fullName>
    </submittedName>
</protein>
<accession>A0A9N9N472</accession>
<evidence type="ECO:0000313" key="3">
    <source>
        <dbReference type="EMBL" id="CAG8699755.1"/>
    </source>
</evidence>
<dbReference type="EMBL" id="CAJVPV010016806">
    <property type="protein sequence ID" value="CAG8699755.1"/>
    <property type="molecule type" value="Genomic_DNA"/>
</dbReference>
<keyword evidence="1" id="KW-0378">Hydrolase</keyword>
<dbReference type="PANTHER" id="PTHR48081:SF8">
    <property type="entry name" value="ALPHA_BETA HYDROLASE FOLD-3 DOMAIN-CONTAINING PROTEIN-RELATED"/>
    <property type="match status" value="1"/>
</dbReference>
<organism evidence="3 4">
    <name type="scientific">Acaulospora morrowiae</name>
    <dbReference type="NCBI Taxonomy" id="94023"/>
    <lineage>
        <taxon>Eukaryota</taxon>
        <taxon>Fungi</taxon>
        <taxon>Fungi incertae sedis</taxon>
        <taxon>Mucoromycota</taxon>
        <taxon>Glomeromycotina</taxon>
        <taxon>Glomeromycetes</taxon>
        <taxon>Diversisporales</taxon>
        <taxon>Acaulosporaceae</taxon>
        <taxon>Acaulospora</taxon>
    </lineage>
</organism>
<name>A0A9N9N472_9GLOM</name>
<evidence type="ECO:0000256" key="1">
    <source>
        <dbReference type="ARBA" id="ARBA00022801"/>
    </source>
</evidence>
<dbReference type="Gene3D" id="3.40.50.1820">
    <property type="entry name" value="alpha/beta hydrolase"/>
    <property type="match status" value="1"/>
</dbReference>
<dbReference type="InterPro" id="IPR050300">
    <property type="entry name" value="GDXG_lipolytic_enzyme"/>
</dbReference>
<reference evidence="3" key="1">
    <citation type="submission" date="2021-06" db="EMBL/GenBank/DDBJ databases">
        <authorList>
            <person name="Kallberg Y."/>
            <person name="Tangrot J."/>
            <person name="Rosling A."/>
        </authorList>
    </citation>
    <scope>NUCLEOTIDE SEQUENCE</scope>
    <source>
        <strain evidence="3">CL551</strain>
    </source>
</reference>
<feature type="non-terminal residue" evidence="3">
    <location>
        <position position="1"/>
    </location>
</feature>
<sequence length="239" mass="27374">SPANPIKDHTNLNERLSRVQYYTYNSALSIPYVSPILADDLGGLGEIFITCGGCERLRDESILFAHKAAKTHPSVFEVPRREGQRTYPPSKVCLNIFDAMPHVFQIFLFHPIAIDAINRTGDWIRKVIPESVVGDNKSDSSYESLRSYHSHRSRCSHSSYNSQRSRDGPMTPLSTNIAEEYHEEGEIDDEFSIFTEKHIDVKGVCWRTNGMDEDTLKEWVNMLGKLPDFNKHPEFWEPL</sequence>
<evidence type="ECO:0000313" key="4">
    <source>
        <dbReference type="Proteomes" id="UP000789342"/>
    </source>
</evidence>
<dbReference type="SUPFAM" id="SSF53474">
    <property type="entry name" value="alpha/beta-Hydrolases"/>
    <property type="match status" value="1"/>
</dbReference>
<keyword evidence="4" id="KW-1185">Reference proteome</keyword>
<dbReference type="PANTHER" id="PTHR48081">
    <property type="entry name" value="AB HYDROLASE SUPERFAMILY PROTEIN C4A8.06C"/>
    <property type="match status" value="1"/>
</dbReference>
<dbReference type="Proteomes" id="UP000789342">
    <property type="component" value="Unassembled WGS sequence"/>
</dbReference>
<feature type="region of interest" description="Disordered" evidence="2">
    <location>
        <begin position="153"/>
        <end position="173"/>
    </location>
</feature>
<comment type="caution">
    <text evidence="3">The sequence shown here is derived from an EMBL/GenBank/DDBJ whole genome shotgun (WGS) entry which is preliminary data.</text>
</comment>
<proteinExistence type="predicted"/>
<gene>
    <name evidence="3" type="ORF">AMORRO_LOCUS12056</name>
</gene>
<dbReference type="AlphaFoldDB" id="A0A9N9N472"/>
<dbReference type="OrthoDB" id="2394999at2759"/>
<dbReference type="InterPro" id="IPR029058">
    <property type="entry name" value="AB_hydrolase_fold"/>
</dbReference>
<dbReference type="GO" id="GO:0016787">
    <property type="term" value="F:hydrolase activity"/>
    <property type="evidence" value="ECO:0007669"/>
    <property type="project" value="UniProtKB-KW"/>
</dbReference>
<evidence type="ECO:0000256" key="2">
    <source>
        <dbReference type="SAM" id="MobiDB-lite"/>
    </source>
</evidence>